<feature type="transmembrane region" description="Helical" evidence="8">
    <location>
        <begin position="146"/>
        <end position="165"/>
    </location>
</feature>
<reference evidence="10 11" key="1">
    <citation type="submission" date="2016-10" db="EMBL/GenBank/DDBJ databases">
        <authorList>
            <person name="de Groot N.N."/>
        </authorList>
    </citation>
    <scope>NUCLEOTIDE SEQUENCE [LARGE SCALE GENOMIC DNA]</scope>
    <source>
        <strain evidence="10 11">ATCC 43154</strain>
    </source>
</reference>
<evidence type="ECO:0000256" key="8">
    <source>
        <dbReference type="SAM" id="Phobius"/>
    </source>
</evidence>
<dbReference type="OrthoDB" id="9786870at2"/>
<dbReference type="InterPro" id="IPR000917">
    <property type="entry name" value="Sulfatase_N"/>
</dbReference>
<evidence type="ECO:0000256" key="5">
    <source>
        <dbReference type="ARBA" id="ARBA00022989"/>
    </source>
</evidence>
<dbReference type="CDD" id="cd16017">
    <property type="entry name" value="LptA"/>
    <property type="match status" value="1"/>
</dbReference>
<name>A0A1I4U5V9_9BURK</name>
<feature type="transmembrane region" description="Helical" evidence="8">
    <location>
        <begin position="39"/>
        <end position="58"/>
    </location>
</feature>
<dbReference type="STRING" id="758825.SAMN02982985_05503"/>
<dbReference type="PANTHER" id="PTHR30443">
    <property type="entry name" value="INNER MEMBRANE PROTEIN"/>
    <property type="match status" value="1"/>
</dbReference>
<dbReference type="RefSeq" id="WP_093390886.1">
    <property type="nucleotide sequence ID" value="NZ_FOTW01000037.1"/>
</dbReference>
<dbReference type="InterPro" id="IPR058130">
    <property type="entry name" value="PEA_transf_C"/>
</dbReference>
<dbReference type="PANTHER" id="PTHR30443:SF0">
    <property type="entry name" value="PHOSPHOETHANOLAMINE TRANSFERASE EPTA"/>
    <property type="match status" value="1"/>
</dbReference>
<feature type="transmembrane region" description="Helical" evidence="8">
    <location>
        <begin position="12"/>
        <end position="33"/>
    </location>
</feature>
<keyword evidence="3" id="KW-0808">Transferase</keyword>
<evidence type="ECO:0000256" key="6">
    <source>
        <dbReference type="ARBA" id="ARBA00023136"/>
    </source>
</evidence>
<accession>A0A1I4U5V9</accession>
<keyword evidence="11" id="KW-1185">Reference proteome</keyword>
<evidence type="ECO:0000256" key="2">
    <source>
        <dbReference type="ARBA" id="ARBA00022475"/>
    </source>
</evidence>
<dbReference type="GO" id="GO:0005886">
    <property type="term" value="C:plasma membrane"/>
    <property type="evidence" value="ECO:0007669"/>
    <property type="project" value="UniProtKB-SubCell"/>
</dbReference>
<feature type="domain" description="Sulfatase N-terminal" evidence="9">
    <location>
        <begin position="351"/>
        <end position="641"/>
    </location>
</feature>
<protein>
    <recommendedName>
        <fullName evidence="9">Sulfatase N-terminal domain-containing protein</fullName>
    </recommendedName>
</protein>
<evidence type="ECO:0000256" key="3">
    <source>
        <dbReference type="ARBA" id="ARBA00022679"/>
    </source>
</evidence>
<feature type="transmembrane region" description="Helical" evidence="8">
    <location>
        <begin position="65"/>
        <end position="85"/>
    </location>
</feature>
<evidence type="ECO:0000256" key="7">
    <source>
        <dbReference type="SAM" id="MobiDB-lite"/>
    </source>
</evidence>
<comment type="subcellular location">
    <subcellularLocation>
        <location evidence="1">Cell membrane</location>
        <topology evidence="1">Multi-pass membrane protein</topology>
    </subcellularLocation>
</comment>
<keyword evidence="5 8" id="KW-1133">Transmembrane helix</keyword>
<evidence type="ECO:0000256" key="4">
    <source>
        <dbReference type="ARBA" id="ARBA00022692"/>
    </source>
</evidence>
<proteinExistence type="predicted"/>
<evidence type="ECO:0000313" key="11">
    <source>
        <dbReference type="Proteomes" id="UP000199470"/>
    </source>
</evidence>
<dbReference type="AlphaFoldDB" id="A0A1I4U5V9"/>
<keyword evidence="2" id="KW-1003">Cell membrane</keyword>
<dbReference type="InterPro" id="IPR017850">
    <property type="entry name" value="Alkaline_phosphatase_core_sf"/>
</dbReference>
<evidence type="ECO:0000256" key="1">
    <source>
        <dbReference type="ARBA" id="ARBA00004651"/>
    </source>
</evidence>
<keyword evidence="4 8" id="KW-0812">Transmembrane</keyword>
<evidence type="ECO:0000313" key="10">
    <source>
        <dbReference type="EMBL" id="SFM84230.1"/>
    </source>
</evidence>
<dbReference type="InterPro" id="IPR040423">
    <property type="entry name" value="PEA_transferase"/>
</dbReference>
<dbReference type="GO" id="GO:0009244">
    <property type="term" value="P:lipopolysaccharide core region biosynthetic process"/>
    <property type="evidence" value="ECO:0007669"/>
    <property type="project" value="TreeGrafter"/>
</dbReference>
<feature type="transmembrane region" description="Helical" evidence="8">
    <location>
        <begin position="113"/>
        <end position="134"/>
    </location>
</feature>
<dbReference type="EMBL" id="FOTW01000037">
    <property type="protein sequence ID" value="SFM84230.1"/>
    <property type="molecule type" value="Genomic_DNA"/>
</dbReference>
<dbReference type="SUPFAM" id="SSF53649">
    <property type="entry name" value="Alkaline phosphatase-like"/>
    <property type="match status" value="1"/>
</dbReference>
<sequence>MRVSLRPLLRPAPLFLLASYLLLSLLPWVPLLLGRAVERGGQIAAVELIAWLAVWAVLQRPAWFHCLLLPAFLAAPTELYLYVFYGQGISTHHLGIIAETSPKEALEFLGQKVWLMGGVMLGVCVWWLLAGWAASRTRALDWRGRSRWAALAALLLLAGGWAYGWEFGISAKPAGGGHGAGAAHAAGLAASGAAPASGATPAAKTNPGSGVAAGGVGSGTATASSPASALPSASASASASASTASVAASGFGDDADDESDEGEEDAVEDSSPQHVAIAAAHRTGWKLAPLPWWARSPIEFEAIGGAWPFGLMVRGIDFYKERHYLAELGQRSSSFTFKAHQPTPNRDPELVVMVIGESSRYDRWSLNGYERETNPLLKREANLVTLPDVITAVSATRLSVPVMISRKPSMQSLKDGFSEKSFLTAYKEAGFKTYWLSNQISFGQFDTPVSVFAKEADVIQFLNLGGFTNNSNFDQILLDPLKNALADPAPKKLIVLHSLGSHWNYSQRYPKAFDKWQPSLYGVDRPVYTDTKIKPQLNNSYDSSILYTDWFLSQVIGQLKDGGQLASMMYVADHGQTLYDGTCNLAFHGHNTQFEFHVPALVWYSDQYRARYPDKVKQLLRHRKARLATENVFHTLLDLGDIDYDGERPEWSFINKQFKQHKRYVDSYGWTNYDNATIKGDCREVIDKSKPLKQEK</sequence>
<dbReference type="Pfam" id="PF00884">
    <property type="entry name" value="Sulfatase"/>
    <property type="match status" value="1"/>
</dbReference>
<organism evidence="10 11">
    <name type="scientific">Rugamonas rubra</name>
    <dbReference type="NCBI Taxonomy" id="758825"/>
    <lineage>
        <taxon>Bacteria</taxon>
        <taxon>Pseudomonadati</taxon>
        <taxon>Pseudomonadota</taxon>
        <taxon>Betaproteobacteria</taxon>
        <taxon>Burkholderiales</taxon>
        <taxon>Oxalobacteraceae</taxon>
        <taxon>Telluria group</taxon>
        <taxon>Rugamonas</taxon>
    </lineage>
</organism>
<evidence type="ECO:0000259" key="9">
    <source>
        <dbReference type="Pfam" id="PF00884"/>
    </source>
</evidence>
<dbReference type="Gene3D" id="3.40.720.10">
    <property type="entry name" value="Alkaline Phosphatase, subunit A"/>
    <property type="match status" value="1"/>
</dbReference>
<feature type="region of interest" description="Disordered" evidence="7">
    <location>
        <begin position="247"/>
        <end position="272"/>
    </location>
</feature>
<keyword evidence="6 8" id="KW-0472">Membrane</keyword>
<gene>
    <name evidence="10" type="ORF">SAMN02982985_05503</name>
</gene>
<dbReference type="GO" id="GO:0016776">
    <property type="term" value="F:phosphotransferase activity, phosphate group as acceptor"/>
    <property type="evidence" value="ECO:0007669"/>
    <property type="project" value="TreeGrafter"/>
</dbReference>
<dbReference type="Proteomes" id="UP000199470">
    <property type="component" value="Unassembled WGS sequence"/>
</dbReference>
<feature type="compositionally biased region" description="Acidic residues" evidence="7">
    <location>
        <begin position="253"/>
        <end position="268"/>
    </location>
</feature>